<accession>K2G889</accession>
<organism evidence="3">
    <name type="scientific">uncultured bacterium</name>
    <name type="common">gcode 4</name>
    <dbReference type="NCBI Taxonomy" id="1234023"/>
    <lineage>
        <taxon>Bacteria</taxon>
        <taxon>environmental samples</taxon>
    </lineage>
</organism>
<evidence type="ECO:0000256" key="2">
    <source>
        <dbReference type="SAM" id="SignalP"/>
    </source>
</evidence>
<gene>
    <name evidence="3" type="ORF">ACD_4C00336G0001</name>
</gene>
<dbReference type="AlphaFoldDB" id="K2G889"/>
<protein>
    <submittedName>
        <fullName evidence="3">Uncharacterized protein</fullName>
    </submittedName>
</protein>
<feature type="signal peptide" evidence="2">
    <location>
        <begin position="1"/>
        <end position="25"/>
    </location>
</feature>
<evidence type="ECO:0000313" key="3">
    <source>
        <dbReference type="EMBL" id="EKE26324.1"/>
    </source>
</evidence>
<evidence type="ECO:0000256" key="1">
    <source>
        <dbReference type="SAM" id="Coils"/>
    </source>
</evidence>
<feature type="coiled-coil region" evidence="1">
    <location>
        <begin position="86"/>
        <end position="158"/>
    </location>
</feature>
<dbReference type="EMBL" id="AMFJ01000852">
    <property type="protein sequence ID" value="EKE26324.1"/>
    <property type="molecule type" value="Genomic_DNA"/>
</dbReference>
<keyword evidence="2" id="KW-0732">Signal</keyword>
<proteinExistence type="predicted"/>
<name>K2G889_9BACT</name>
<feature type="chain" id="PRO_5017183885" evidence="2">
    <location>
        <begin position="26"/>
        <end position="292"/>
    </location>
</feature>
<comment type="caution">
    <text evidence="3">The sequence shown here is derived from an EMBL/GenBank/DDBJ whole genome shotgun (WGS) entry which is preliminary data.</text>
</comment>
<sequence length="292" mass="34123">MKKTKKTIIFPIILGFLTFTSLIYADDSSTESLSWSVNSTTESTVDASTWTTDSTDTSNSTTTWITDTTTDSFSWITDVSSWRKIMKDARLEIKEDKKLMKDEIQKNRTEIQNNWGNFHSDNGFMKDYLRKDLSKEEKQALLNLLREYNNSMQTILKEWKDALKNNVFDIDSFNQKISDLYLKYTEDLLIYVDSAKIDSFKTFMEARKNTVIIDKGLRINNVEARNEFKEKKSVLSQKLKDDLNRIIENRTSEKLTKIVNRIDKVLVNNKNERKKAMLEELKEIIQAKIDSL</sequence>
<reference evidence="3" key="1">
    <citation type="journal article" date="2012" name="Science">
        <title>Fermentation, hydrogen, and sulfur metabolism in multiple uncultivated bacterial phyla.</title>
        <authorList>
            <person name="Wrighton K.C."/>
            <person name="Thomas B.C."/>
            <person name="Sharon I."/>
            <person name="Miller C.S."/>
            <person name="Castelle C.J."/>
            <person name="VerBerkmoes N.C."/>
            <person name="Wilkins M.J."/>
            <person name="Hettich R.L."/>
            <person name="Lipton M.S."/>
            <person name="Williams K.H."/>
            <person name="Long P.E."/>
            <person name="Banfield J.F."/>
        </authorList>
    </citation>
    <scope>NUCLEOTIDE SEQUENCE [LARGE SCALE GENOMIC DNA]</scope>
</reference>
<keyword evidence="1" id="KW-0175">Coiled coil</keyword>